<evidence type="ECO:0000256" key="2">
    <source>
        <dbReference type="PROSITE-ProRule" id="PRU00169"/>
    </source>
</evidence>
<protein>
    <recommendedName>
        <fullName evidence="3">Response regulatory domain-containing protein</fullName>
    </recommendedName>
</protein>
<dbReference type="Proteomes" id="UP000620550">
    <property type="component" value="Unassembled WGS sequence"/>
</dbReference>
<evidence type="ECO:0000313" key="4">
    <source>
        <dbReference type="EMBL" id="GHE42480.1"/>
    </source>
</evidence>
<keyword evidence="1 2" id="KW-0597">Phosphoprotein</keyword>
<dbReference type="EMBL" id="BNAF01000010">
    <property type="protein sequence ID" value="GHE42480.1"/>
    <property type="molecule type" value="Genomic_DNA"/>
</dbReference>
<dbReference type="InterPro" id="IPR011006">
    <property type="entry name" value="CheY-like_superfamily"/>
</dbReference>
<dbReference type="PANTHER" id="PTHR44591:SF3">
    <property type="entry name" value="RESPONSE REGULATORY DOMAIN-CONTAINING PROTEIN"/>
    <property type="match status" value="1"/>
</dbReference>
<organism evidence="4 5">
    <name type="scientific">Sphingobacterium griseoflavum</name>
    <dbReference type="NCBI Taxonomy" id="1474952"/>
    <lineage>
        <taxon>Bacteria</taxon>
        <taxon>Pseudomonadati</taxon>
        <taxon>Bacteroidota</taxon>
        <taxon>Sphingobacteriia</taxon>
        <taxon>Sphingobacteriales</taxon>
        <taxon>Sphingobacteriaceae</taxon>
        <taxon>Sphingobacterium</taxon>
    </lineage>
</organism>
<evidence type="ECO:0000313" key="5">
    <source>
        <dbReference type="Proteomes" id="UP000620550"/>
    </source>
</evidence>
<dbReference type="Gene3D" id="3.40.50.2300">
    <property type="match status" value="1"/>
</dbReference>
<evidence type="ECO:0000259" key="3">
    <source>
        <dbReference type="PROSITE" id="PS50110"/>
    </source>
</evidence>
<proteinExistence type="predicted"/>
<dbReference type="InterPro" id="IPR001789">
    <property type="entry name" value="Sig_transdc_resp-reg_receiver"/>
</dbReference>
<dbReference type="SUPFAM" id="SSF52172">
    <property type="entry name" value="CheY-like"/>
    <property type="match status" value="1"/>
</dbReference>
<dbReference type="InterPro" id="IPR050595">
    <property type="entry name" value="Bact_response_regulator"/>
</dbReference>
<gene>
    <name evidence="4" type="ORF">GCM10017764_27390</name>
</gene>
<feature type="modified residue" description="4-aspartylphosphate" evidence="2">
    <location>
        <position position="56"/>
    </location>
</feature>
<dbReference type="Pfam" id="PF00072">
    <property type="entry name" value="Response_reg"/>
    <property type="match status" value="1"/>
</dbReference>
<sequence length="129" mass="14419">MTMKNKTILIFDDDVNILEVCTIILVDAGYTVKISETSHDIIEKVSQIHPDIILMDNWIPEIGGIEATRLLKQHAEYKQIPVVYISANNDIHLLAEKAGADAYLAKPFDITELESTVERVLADVEAKAK</sequence>
<name>A0ABQ3HZE3_9SPHI</name>
<feature type="domain" description="Response regulatory" evidence="3">
    <location>
        <begin position="7"/>
        <end position="121"/>
    </location>
</feature>
<comment type="caution">
    <text evidence="4">The sequence shown here is derived from an EMBL/GenBank/DDBJ whole genome shotgun (WGS) entry which is preliminary data.</text>
</comment>
<dbReference type="PROSITE" id="PS50110">
    <property type="entry name" value="RESPONSE_REGULATORY"/>
    <property type="match status" value="1"/>
</dbReference>
<dbReference type="PANTHER" id="PTHR44591">
    <property type="entry name" value="STRESS RESPONSE REGULATOR PROTEIN 1"/>
    <property type="match status" value="1"/>
</dbReference>
<dbReference type="SMART" id="SM00448">
    <property type="entry name" value="REC"/>
    <property type="match status" value="1"/>
</dbReference>
<accession>A0ABQ3HZE3</accession>
<reference evidence="5" key="1">
    <citation type="journal article" date="2019" name="Int. J. Syst. Evol. Microbiol.">
        <title>The Global Catalogue of Microorganisms (GCM) 10K type strain sequencing project: providing services to taxonomists for standard genome sequencing and annotation.</title>
        <authorList>
            <consortium name="The Broad Institute Genomics Platform"/>
            <consortium name="The Broad Institute Genome Sequencing Center for Infectious Disease"/>
            <person name="Wu L."/>
            <person name="Ma J."/>
        </authorList>
    </citation>
    <scope>NUCLEOTIDE SEQUENCE [LARGE SCALE GENOMIC DNA]</scope>
    <source>
        <strain evidence="5">CGMCC 1.12966</strain>
    </source>
</reference>
<evidence type="ECO:0000256" key="1">
    <source>
        <dbReference type="ARBA" id="ARBA00022553"/>
    </source>
</evidence>
<keyword evidence="5" id="KW-1185">Reference proteome</keyword>